<dbReference type="SMART" id="SM00388">
    <property type="entry name" value="HisKA"/>
    <property type="match status" value="1"/>
</dbReference>
<dbReference type="Gene3D" id="3.30.565.10">
    <property type="entry name" value="Histidine kinase-like ATPase, C-terminal domain"/>
    <property type="match status" value="1"/>
</dbReference>
<dbReference type="InterPro" id="IPR003661">
    <property type="entry name" value="HisK_dim/P_dom"/>
</dbReference>
<dbReference type="SUPFAM" id="SSF55874">
    <property type="entry name" value="ATPase domain of HSP90 chaperone/DNA topoisomerase II/histidine kinase"/>
    <property type="match status" value="1"/>
</dbReference>
<keyword evidence="8" id="KW-0902">Two-component regulatory system</keyword>
<keyword evidence="6" id="KW-0418">Kinase</keyword>
<dbReference type="CDD" id="cd00130">
    <property type="entry name" value="PAS"/>
    <property type="match status" value="1"/>
</dbReference>
<dbReference type="Proteomes" id="UP000316476">
    <property type="component" value="Unassembled WGS sequence"/>
</dbReference>
<dbReference type="InterPro" id="IPR004358">
    <property type="entry name" value="Sig_transdc_His_kin-like_C"/>
</dbReference>
<feature type="transmembrane region" description="Helical" evidence="9">
    <location>
        <begin position="92"/>
        <end position="114"/>
    </location>
</feature>
<dbReference type="PRINTS" id="PR00344">
    <property type="entry name" value="BCTRLSENSOR"/>
</dbReference>
<proteinExistence type="predicted"/>
<name>A0A5C6FW80_9PLAN</name>
<evidence type="ECO:0000256" key="2">
    <source>
        <dbReference type="ARBA" id="ARBA00012438"/>
    </source>
</evidence>
<feature type="domain" description="Histidine kinase" evidence="10">
    <location>
        <begin position="262"/>
        <end position="472"/>
    </location>
</feature>
<dbReference type="Pfam" id="PF00512">
    <property type="entry name" value="HisKA"/>
    <property type="match status" value="1"/>
</dbReference>
<dbReference type="PANTHER" id="PTHR43065:SF10">
    <property type="entry name" value="PEROXIDE STRESS-ACTIVATED HISTIDINE KINASE MAK3"/>
    <property type="match status" value="1"/>
</dbReference>
<dbReference type="InterPro" id="IPR005467">
    <property type="entry name" value="His_kinase_dom"/>
</dbReference>
<dbReference type="GO" id="GO:0005524">
    <property type="term" value="F:ATP binding"/>
    <property type="evidence" value="ECO:0007669"/>
    <property type="project" value="UniProtKB-KW"/>
</dbReference>
<comment type="caution">
    <text evidence="11">The sequence shown here is derived from an EMBL/GenBank/DDBJ whole genome shotgun (WGS) entry which is preliminary data.</text>
</comment>
<evidence type="ECO:0000259" key="10">
    <source>
        <dbReference type="PROSITE" id="PS50109"/>
    </source>
</evidence>
<dbReference type="InterPro" id="IPR000014">
    <property type="entry name" value="PAS"/>
</dbReference>
<reference evidence="11 12" key="1">
    <citation type="submission" date="2019-02" db="EMBL/GenBank/DDBJ databases">
        <title>Deep-cultivation of Planctomycetes and their phenomic and genomic characterization uncovers novel biology.</title>
        <authorList>
            <person name="Wiegand S."/>
            <person name="Jogler M."/>
            <person name="Boedeker C."/>
            <person name="Pinto D."/>
            <person name="Vollmers J."/>
            <person name="Rivas-Marin E."/>
            <person name="Kohn T."/>
            <person name="Peeters S.H."/>
            <person name="Heuer A."/>
            <person name="Rast P."/>
            <person name="Oberbeckmann S."/>
            <person name="Bunk B."/>
            <person name="Jeske O."/>
            <person name="Meyerdierks A."/>
            <person name="Storesund J.E."/>
            <person name="Kallscheuer N."/>
            <person name="Luecker S."/>
            <person name="Lage O.M."/>
            <person name="Pohl T."/>
            <person name="Merkel B.J."/>
            <person name="Hornburger P."/>
            <person name="Mueller R.-W."/>
            <person name="Bruemmer F."/>
            <person name="Labrenz M."/>
            <person name="Spormann A.M."/>
            <person name="Op Den Camp H."/>
            <person name="Overmann J."/>
            <person name="Amann R."/>
            <person name="Jetten M.S.M."/>
            <person name="Mascher T."/>
            <person name="Medema M.H."/>
            <person name="Devos D.P."/>
            <person name="Kaster A.-K."/>
            <person name="Ovreas L."/>
            <person name="Rohde M."/>
            <person name="Galperin M.Y."/>
            <person name="Jogler C."/>
        </authorList>
    </citation>
    <scope>NUCLEOTIDE SEQUENCE [LARGE SCALE GENOMIC DNA]</scope>
    <source>
        <strain evidence="11 12">V7</strain>
    </source>
</reference>
<keyword evidence="9" id="KW-0472">Membrane</keyword>
<sequence length="478" mass="53195">MFPRYCAADVETQWAAVTIQIHPMFRARSEENEKTYRLAVIGLLLGSAAALAITIWVMVDFLREQQIVEDLIGQLPRDGRESAQVLAGELRWQFRLTILVVLNLVVTGIAVVLLSRAYRSSLRSLRDLKALAGDILSSIDQAVITTDRDGRVTSMNRRGLELLDPPSEPVGRSLHDLAPWVPLDEFRQGQKDREGGKQSDDFETTIRDSDLVLQGFCQTLCDIDDQEIGYVIQLRDVTDRIMIEERVRRMERYMGLGSLAAGLHHEIKNPLAALSLHVQLLEEQLDGKDETDDVRQMLRVIRSEVVRIGGVLEVFRDFASIDRLNLQPVNLDHLIHRQVDLIRPTAKKQSVAVQVRCPRDVLPEVMADPVRLEQVLLNLLVNALEAMAGGGSLCVEAEVIEETVKISVVDSGSGIPAELSDKIFDAYFTTKGSGNGLGLAFCDKIIRQHEGSLHFHSGTGGTTFEITLPIGSEFETSE</sequence>
<evidence type="ECO:0000256" key="7">
    <source>
        <dbReference type="ARBA" id="ARBA00022840"/>
    </source>
</evidence>
<dbReference type="SMART" id="SM00387">
    <property type="entry name" value="HATPase_c"/>
    <property type="match status" value="1"/>
</dbReference>
<dbReference type="Gene3D" id="3.30.450.20">
    <property type="entry name" value="PAS domain"/>
    <property type="match status" value="1"/>
</dbReference>
<organism evidence="11 12">
    <name type="scientific">Crateriforma conspicua</name>
    <dbReference type="NCBI Taxonomy" id="2527996"/>
    <lineage>
        <taxon>Bacteria</taxon>
        <taxon>Pseudomonadati</taxon>
        <taxon>Planctomycetota</taxon>
        <taxon>Planctomycetia</taxon>
        <taxon>Planctomycetales</taxon>
        <taxon>Planctomycetaceae</taxon>
        <taxon>Crateriforma</taxon>
    </lineage>
</organism>
<dbReference type="Pfam" id="PF02518">
    <property type="entry name" value="HATPase_c"/>
    <property type="match status" value="1"/>
</dbReference>
<dbReference type="PANTHER" id="PTHR43065">
    <property type="entry name" value="SENSOR HISTIDINE KINASE"/>
    <property type="match status" value="1"/>
</dbReference>
<evidence type="ECO:0000256" key="3">
    <source>
        <dbReference type="ARBA" id="ARBA00022553"/>
    </source>
</evidence>
<dbReference type="GO" id="GO:0000155">
    <property type="term" value="F:phosphorelay sensor kinase activity"/>
    <property type="evidence" value="ECO:0007669"/>
    <property type="project" value="InterPro"/>
</dbReference>
<keyword evidence="7" id="KW-0067">ATP-binding</keyword>
<dbReference type="InterPro" id="IPR013656">
    <property type="entry name" value="PAS_4"/>
</dbReference>
<dbReference type="EC" id="2.7.13.3" evidence="2"/>
<dbReference type="InterPro" id="IPR036890">
    <property type="entry name" value="HATPase_C_sf"/>
</dbReference>
<dbReference type="EMBL" id="SJPZ01000001">
    <property type="protein sequence ID" value="TWU66626.1"/>
    <property type="molecule type" value="Genomic_DNA"/>
</dbReference>
<evidence type="ECO:0000256" key="8">
    <source>
        <dbReference type="ARBA" id="ARBA00023012"/>
    </source>
</evidence>
<keyword evidence="4 11" id="KW-0808">Transferase</keyword>
<keyword evidence="3" id="KW-0597">Phosphoprotein</keyword>
<accession>A0A5C6FW80</accession>
<dbReference type="SUPFAM" id="SSF47384">
    <property type="entry name" value="Homodimeric domain of signal transducing histidine kinase"/>
    <property type="match status" value="1"/>
</dbReference>
<evidence type="ECO:0000256" key="9">
    <source>
        <dbReference type="SAM" id="Phobius"/>
    </source>
</evidence>
<evidence type="ECO:0000256" key="5">
    <source>
        <dbReference type="ARBA" id="ARBA00022741"/>
    </source>
</evidence>
<dbReference type="InterPro" id="IPR003594">
    <property type="entry name" value="HATPase_dom"/>
</dbReference>
<keyword evidence="9" id="KW-1133">Transmembrane helix</keyword>
<evidence type="ECO:0000256" key="1">
    <source>
        <dbReference type="ARBA" id="ARBA00000085"/>
    </source>
</evidence>
<keyword evidence="5" id="KW-0547">Nucleotide-binding</keyword>
<feature type="transmembrane region" description="Helical" evidence="9">
    <location>
        <begin position="36"/>
        <end position="59"/>
    </location>
</feature>
<dbReference type="InterPro" id="IPR035965">
    <property type="entry name" value="PAS-like_dom_sf"/>
</dbReference>
<evidence type="ECO:0000313" key="12">
    <source>
        <dbReference type="Proteomes" id="UP000316476"/>
    </source>
</evidence>
<protein>
    <recommendedName>
        <fullName evidence="2">histidine kinase</fullName>
        <ecNumber evidence="2">2.7.13.3</ecNumber>
    </recommendedName>
</protein>
<dbReference type="OrthoDB" id="9815750at2"/>
<dbReference type="SUPFAM" id="SSF55785">
    <property type="entry name" value="PYP-like sensor domain (PAS domain)"/>
    <property type="match status" value="1"/>
</dbReference>
<dbReference type="Pfam" id="PF08448">
    <property type="entry name" value="PAS_4"/>
    <property type="match status" value="1"/>
</dbReference>
<dbReference type="SMART" id="SM00091">
    <property type="entry name" value="PAS"/>
    <property type="match status" value="1"/>
</dbReference>
<dbReference type="InterPro" id="IPR036097">
    <property type="entry name" value="HisK_dim/P_sf"/>
</dbReference>
<keyword evidence="9" id="KW-0812">Transmembrane</keyword>
<dbReference type="Gene3D" id="1.10.287.130">
    <property type="match status" value="1"/>
</dbReference>
<comment type="catalytic activity">
    <reaction evidence="1">
        <text>ATP + protein L-histidine = ADP + protein N-phospho-L-histidine.</text>
        <dbReference type="EC" id="2.7.13.3"/>
    </reaction>
</comment>
<evidence type="ECO:0000256" key="4">
    <source>
        <dbReference type="ARBA" id="ARBA00022679"/>
    </source>
</evidence>
<evidence type="ECO:0000256" key="6">
    <source>
        <dbReference type="ARBA" id="ARBA00022777"/>
    </source>
</evidence>
<dbReference type="AlphaFoldDB" id="A0A5C6FW80"/>
<dbReference type="PROSITE" id="PS50109">
    <property type="entry name" value="HIS_KIN"/>
    <property type="match status" value="1"/>
</dbReference>
<evidence type="ECO:0000313" key="11">
    <source>
        <dbReference type="EMBL" id="TWU66626.1"/>
    </source>
</evidence>
<dbReference type="CDD" id="cd00082">
    <property type="entry name" value="HisKA"/>
    <property type="match status" value="1"/>
</dbReference>
<gene>
    <name evidence="11" type="primary">zraS_5</name>
    <name evidence="11" type="ORF">V7x_21960</name>
</gene>